<reference evidence="1" key="1">
    <citation type="submission" date="2023-03" db="EMBL/GenBank/DDBJ databases">
        <title>Chromosome-scale reference genome and RAD-based genetic map of yellow starthistle (Centaurea solstitialis) reveal putative structural variation and QTLs associated with invader traits.</title>
        <authorList>
            <person name="Reatini B."/>
            <person name="Cang F.A."/>
            <person name="Jiang Q."/>
            <person name="Mckibben M.T.W."/>
            <person name="Barker M.S."/>
            <person name="Rieseberg L.H."/>
            <person name="Dlugosch K.M."/>
        </authorList>
    </citation>
    <scope>NUCLEOTIDE SEQUENCE</scope>
    <source>
        <strain evidence="1">CAN-66</strain>
        <tissue evidence="1">Leaf</tissue>
    </source>
</reference>
<protein>
    <submittedName>
        <fullName evidence="1">Uncharacterized protein</fullName>
    </submittedName>
</protein>
<dbReference type="AlphaFoldDB" id="A0AA38SMG0"/>
<evidence type="ECO:0000313" key="2">
    <source>
        <dbReference type="Proteomes" id="UP001172457"/>
    </source>
</evidence>
<proteinExistence type="predicted"/>
<dbReference type="EMBL" id="JARYMX010000006">
    <property type="protein sequence ID" value="KAJ9545384.1"/>
    <property type="molecule type" value="Genomic_DNA"/>
</dbReference>
<name>A0AA38SMG0_9ASTR</name>
<keyword evidence="2" id="KW-1185">Reference proteome</keyword>
<evidence type="ECO:0000313" key="1">
    <source>
        <dbReference type="EMBL" id="KAJ9545384.1"/>
    </source>
</evidence>
<dbReference type="Proteomes" id="UP001172457">
    <property type="component" value="Chromosome 6"/>
</dbReference>
<organism evidence="1 2">
    <name type="scientific">Centaurea solstitialis</name>
    <name type="common">yellow star-thistle</name>
    <dbReference type="NCBI Taxonomy" id="347529"/>
    <lineage>
        <taxon>Eukaryota</taxon>
        <taxon>Viridiplantae</taxon>
        <taxon>Streptophyta</taxon>
        <taxon>Embryophyta</taxon>
        <taxon>Tracheophyta</taxon>
        <taxon>Spermatophyta</taxon>
        <taxon>Magnoliopsida</taxon>
        <taxon>eudicotyledons</taxon>
        <taxon>Gunneridae</taxon>
        <taxon>Pentapetalae</taxon>
        <taxon>asterids</taxon>
        <taxon>campanulids</taxon>
        <taxon>Asterales</taxon>
        <taxon>Asteraceae</taxon>
        <taxon>Carduoideae</taxon>
        <taxon>Cardueae</taxon>
        <taxon>Centaureinae</taxon>
        <taxon>Centaurea</taxon>
    </lineage>
</organism>
<gene>
    <name evidence="1" type="ORF">OSB04_025091</name>
</gene>
<sequence>MADADFGYVGSAPGNIDLYVEKTMVKRGIAMVHADGGWILLLKNLHLKCIINSKEIMARGRIRSLDPDELVGGEEQQLHGPVARHRGQRCRDASMAAINFHGVLIFRTPMSISGFGLVPANLRANGSILGTVVGNRIRDSFSGADYRKGNGSILGTVIGSRCRDPLSGAVVGIRFREPLSEGI</sequence>
<accession>A0AA38SMG0</accession>
<comment type="caution">
    <text evidence="1">The sequence shown here is derived from an EMBL/GenBank/DDBJ whole genome shotgun (WGS) entry which is preliminary data.</text>
</comment>